<dbReference type="PROSITE" id="PS51352">
    <property type="entry name" value="THIOREDOXIN_2"/>
    <property type="match status" value="1"/>
</dbReference>
<evidence type="ECO:0000256" key="6">
    <source>
        <dbReference type="SAM" id="Phobius"/>
    </source>
</evidence>
<dbReference type="InterPro" id="IPR013766">
    <property type="entry name" value="Thioredoxin_domain"/>
</dbReference>
<evidence type="ECO:0000256" key="5">
    <source>
        <dbReference type="ARBA" id="ARBA00023284"/>
    </source>
</evidence>
<evidence type="ECO:0000256" key="1">
    <source>
        <dbReference type="ARBA" id="ARBA00005791"/>
    </source>
</evidence>
<dbReference type="GO" id="GO:0016853">
    <property type="term" value="F:isomerase activity"/>
    <property type="evidence" value="ECO:0007669"/>
    <property type="project" value="UniProtKB-KW"/>
</dbReference>
<feature type="domain" description="Thioredoxin" evidence="7">
    <location>
        <begin position="54"/>
        <end position="261"/>
    </location>
</feature>
<evidence type="ECO:0000259" key="7">
    <source>
        <dbReference type="PROSITE" id="PS51352"/>
    </source>
</evidence>
<protein>
    <submittedName>
        <fullName evidence="8">Protein-disulfide isomerase</fullName>
    </submittedName>
</protein>
<dbReference type="Gene3D" id="3.40.30.10">
    <property type="entry name" value="Glutaredoxin"/>
    <property type="match status" value="1"/>
</dbReference>
<dbReference type="SUPFAM" id="SSF52833">
    <property type="entry name" value="Thioredoxin-like"/>
    <property type="match status" value="1"/>
</dbReference>
<dbReference type="GO" id="GO:0016491">
    <property type="term" value="F:oxidoreductase activity"/>
    <property type="evidence" value="ECO:0007669"/>
    <property type="project" value="UniProtKB-KW"/>
</dbReference>
<keyword evidence="9" id="KW-1185">Reference proteome</keyword>
<dbReference type="EMBL" id="FQZG01000005">
    <property type="protein sequence ID" value="SHI39212.1"/>
    <property type="molecule type" value="Genomic_DNA"/>
</dbReference>
<proteinExistence type="inferred from homology"/>
<dbReference type="InterPro" id="IPR012336">
    <property type="entry name" value="Thioredoxin-like_fold"/>
</dbReference>
<dbReference type="PANTHER" id="PTHR13887:SF14">
    <property type="entry name" value="DISULFIDE BOND FORMATION PROTEIN D"/>
    <property type="match status" value="1"/>
</dbReference>
<keyword evidence="2" id="KW-0732">Signal</keyword>
<dbReference type="Pfam" id="PF13462">
    <property type="entry name" value="Thioredoxin_4"/>
    <property type="match status" value="1"/>
</dbReference>
<dbReference type="Proteomes" id="UP000184512">
    <property type="component" value="Unassembled WGS sequence"/>
</dbReference>
<reference evidence="9" key="1">
    <citation type="submission" date="2016-11" db="EMBL/GenBank/DDBJ databases">
        <authorList>
            <person name="Varghese N."/>
            <person name="Submissions S."/>
        </authorList>
    </citation>
    <scope>NUCLEOTIDE SEQUENCE [LARGE SCALE GENOMIC DNA]</scope>
    <source>
        <strain evidence="9">DSM 12906</strain>
    </source>
</reference>
<accession>A0A1M6ARW7</accession>
<dbReference type="AlphaFoldDB" id="A0A1M6ARW7"/>
<evidence type="ECO:0000256" key="2">
    <source>
        <dbReference type="ARBA" id="ARBA00022729"/>
    </source>
</evidence>
<evidence type="ECO:0000313" key="9">
    <source>
        <dbReference type="Proteomes" id="UP000184512"/>
    </source>
</evidence>
<dbReference type="STRING" id="1123357.SAMN02745244_00255"/>
<evidence type="ECO:0000256" key="3">
    <source>
        <dbReference type="ARBA" id="ARBA00023002"/>
    </source>
</evidence>
<dbReference type="PANTHER" id="PTHR13887">
    <property type="entry name" value="GLUTATHIONE S-TRANSFERASE KAPPA"/>
    <property type="match status" value="1"/>
</dbReference>
<keyword evidence="8" id="KW-0413">Isomerase</keyword>
<keyword evidence="6" id="KW-0812">Transmembrane</keyword>
<keyword evidence="6" id="KW-1133">Transmembrane helix</keyword>
<feature type="transmembrane region" description="Helical" evidence="6">
    <location>
        <begin position="20"/>
        <end position="41"/>
    </location>
</feature>
<evidence type="ECO:0000313" key="8">
    <source>
        <dbReference type="EMBL" id="SHI39212.1"/>
    </source>
</evidence>
<dbReference type="RefSeq" id="WP_084189263.1">
    <property type="nucleotide sequence ID" value="NZ_FQZG01000005.1"/>
</dbReference>
<keyword evidence="5" id="KW-0676">Redox-active center</keyword>
<dbReference type="OrthoDB" id="117402at2"/>
<comment type="similarity">
    <text evidence="1">Belongs to the thioredoxin family. DsbA subfamily.</text>
</comment>
<keyword evidence="3" id="KW-0560">Oxidoreductase</keyword>
<organism evidence="8 9">
    <name type="scientific">Tessaracoccus bendigoensis DSM 12906</name>
    <dbReference type="NCBI Taxonomy" id="1123357"/>
    <lineage>
        <taxon>Bacteria</taxon>
        <taxon>Bacillati</taxon>
        <taxon>Actinomycetota</taxon>
        <taxon>Actinomycetes</taxon>
        <taxon>Propionibacteriales</taxon>
        <taxon>Propionibacteriaceae</taxon>
        <taxon>Tessaracoccus</taxon>
    </lineage>
</organism>
<gene>
    <name evidence="8" type="ORF">SAMN02745244_00255</name>
</gene>
<keyword evidence="6" id="KW-0472">Membrane</keyword>
<sequence>MPSQIELIPMPTAPANTTRNGYKVAIVALLALVVVLIGVIAQLQRGSSQADPGAKDNSSEPAAVIDTSAAKSAEQLEQERFFLEDLPRRQEGDPLAMGRTDAKVVLTEWADYRCPFCSVFAEETLPYLQPLIDDGTLRVEFRDLAIFGDESIKAATAARAAGVQGKFFEFAHELYVALPNDGHPDVPDELVLGIVADLGLDVDRFKQDWADPVHAEAVEADSQEAQGFGLSSTPSFVVGSQFLSGAQPLEYFQQLIEQQAALQG</sequence>
<dbReference type="InterPro" id="IPR036249">
    <property type="entry name" value="Thioredoxin-like_sf"/>
</dbReference>
<evidence type="ECO:0000256" key="4">
    <source>
        <dbReference type="ARBA" id="ARBA00023157"/>
    </source>
</evidence>
<keyword evidence="4" id="KW-1015">Disulfide bond</keyword>
<name>A0A1M6ARW7_9ACTN</name>